<comment type="caution">
    <text evidence="1">The sequence shown here is derived from an EMBL/GenBank/DDBJ whole genome shotgun (WGS) entry which is preliminary data.</text>
</comment>
<reference evidence="2" key="1">
    <citation type="journal article" date="2024" name="Proc. Natl. Acad. Sci. U.S.A.">
        <title>Extraordinary preservation of gene collinearity over three hundred million years revealed in homosporous lycophytes.</title>
        <authorList>
            <person name="Li C."/>
            <person name="Wickell D."/>
            <person name="Kuo L.Y."/>
            <person name="Chen X."/>
            <person name="Nie B."/>
            <person name="Liao X."/>
            <person name="Peng D."/>
            <person name="Ji J."/>
            <person name="Jenkins J."/>
            <person name="Williams M."/>
            <person name="Shu S."/>
            <person name="Plott C."/>
            <person name="Barry K."/>
            <person name="Rajasekar S."/>
            <person name="Grimwood J."/>
            <person name="Han X."/>
            <person name="Sun S."/>
            <person name="Hou Z."/>
            <person name="He W."/>
            <person name="Dai G."/>
            <person name="Sun C."/>
            <person name="Schmutz J."/>
            <person name="Leebens-Mack J.H."/>
            <person name="Li F.W."/>
            <person name="Wang L."/>
        </authorList>
    </citation>
    <scope>NUCLEOTIDE SEQUENCE [LARGE SCALE GENOMIC DNA]</scope>
    <source>
        <strain evidence="2">cv. PW_Plant_1</strain>
    </source>
</reference>
<evidence type="ECO:0000313" key="2">
    <source>
        <dbReference type="Proteomes" id="UP001162992"/>
    </source>
</evidence>
<organism evidence="1 2">
    <name type="scientific">Diphasiastrum complanatum</name>
    <name type="common">Issler's clubmoss</name>
    <name type="synonym">Lycopodium complanatum</name>
    <dbReference type="NCBI Taxonomy" id="34168"/>
    <lineage>
        <taxon>Eukaryota</taxon>
        <taxon>Viridiplantae</taxon>
        <taxon>Streptophyta</taxon>
        <taxon>Embryophyta</taxon>
        <taxon>Tracheophyta</taxon>
        <taxon>Lycopodiopsida</taxon>
        <taxon>Lycopodiales</taxon>
        <taxon>Lycopodiaceae</taxon>
        <taxon>Lycopodioideae</taxon>
        <taxon>Diphasiastrum</taxon>
    </lineage>
</organism>
<dbReference type="EMBL" id="CM055110">
    <property type="protein sequence ID" value="KAJ7520531.1"/>
    <property type="molecule type" value="Genomic_DNA"/>
</dbReference>
<proteinExistence type="predicted"/>
<dbReference type="Proteomes" id="UP001162992">
    <property type="component" value="Chromosome 19"/>
</dbReference>
<keyword evidence="2" id="KW-1185">Reference proteome</keyword>
<accession>A0ACC2ASR5</accession>
<evidence type="ECO:0000313" key="1">
    <source>
        <dbReference type="EMBL" id="KAJ7520531.1"/>
    </source>
</evidence>
<gene>
    <name evidence="1" type="ORF">O6H91_19G009600</name>
</gene>
<protein>
    <submittedName>
        <fullName evidence="1">Uncharacterized protein</fullName>
    </submittedName>
</protein>
<name>A0ACC2ASR5_DIPCM</name>
<sequence>MAVQAQYPTNVLLPDLRNRTRQVLTGENRNFLTGPAYGVTTLEDYQELQSAAIAQASNQLRLFGSVAGSNPVQQALAGVVCDNEAELGCNILTSRKRPREVDDLLAPQRRAQQLLNVADFHQSHGAAAAVMLPQSVGVSTGLKLAFEDERRNSSSTSTSGRPEGGSPFVSFLSDEVSAHLQQQRDEIDQYLRAQGEQVRQNLEEKRQRHSKALAVAIEERILKRLRDKDVEVEKLTRRNKDLEERFKQLTLEAHLWQKQAKNNEAMVTALRNNLQQAVALSREQSREGCGDSEADDAASSHYEDLADAHARAFRENKELKEQRTCRVCQCNDVSILLLPCRHLCLCKDCESRLDACPICRSIKNASVQVYMS</sequence>